<dbReference type="SUPFAM" id="SSF51126">
    <property type="entry name" value="Pectin lyase-like"/>
    <property type="match status" value="1"/>
</dbReference>
<sequence length="518" mass="53370">MRRKIVFAAGITTVVVGLGSLASVSFADADSATDAGFSDNFEDGDTAGWSKSGGTWSVVSDGSKVLKQTKTGATLARQFAGLTDWADYTVQARVEPLSVAADGYAAIVARSTSATSFYRLAVTGTNKVRLESVKSGTATVLSEAALTVTAGTTYTLGLSVNGSTLSGSVNGASVVTASATAFAKGRIGLQTYGASAQFDDVSVTVGSTSTPTSSPTTSPTASPSGSFESSPIGFGAGTTGGAGGTTVQITSLAQLVAEAASDGPKVLQLSTVIQGGGDDQVVVSSDKTIVGVTANAGLTGGGFFIKKASNVIIRNLKISFAQAPTDLIAAQVSDHIWIDHNELFNDTSHDKDFYDGMVDLTHATDFVTVSWNYLHDHFKGSLVGHSDSNAAEDTGHLRVTYSHNWFDNVASRLPRLRFGTAHLYNNLFTNAATSGIHCLMSAQCLVQNNVFVNVKLPVWTTEDSDEDGFAVISGNDFGGEAPVITQTGTFATPPYAFPLGATADVSALVKAGVGTGKI</sequence>
<dbReference type="EMBL" id="BOMY01000045">
    <property type="protein sequence ID" value="GIF24367.1"/>
    <property type="molecule type" value="Genomic_DNA"/>
</dbReference>
<dbReference type="PANTHER" id="PTHR31683:SF18">
    <property type="entry name" value="PECTATE LYASE 21-RELATED"/>
    <property type="match status" value="1"/>
</dbReference>
<protein>
    <recommendedName>
        <fullName evidence="5">Pectate lyase domain-containing protein</fullName>
    </recommendedName>
</protein>
<dbReference type="Gene3D" id="2.60.120.560">
    <property type="entry name" value="Exo-inulinase, domain 1"/>
    <property type="match status" value="1"/>
</dbReference>
<name>A0A919TXZ0_9ACTN</name>
<proteinExistence type="inferred from homology"/>
<evidence type="ECO:0000313" key="6">
    <source>
        <dbReference type="EMBL" id="GIF24367.1"/>
    </source>
</evidence>
<dbReference type="InterPro" id="IPR002022">
    <property type="entry name" value="Pec_lyase"/>
</dbReference>
<keyword evidence="2" id="KW-0119">Carbohydrate metabolism</keyword>
<keyword evidence="2" id="KW-0624">Polysaccharide degradation</keyword>
<evidence type="ECO:0000259" key="5">
    <source>
        <dbReference type="SMART" id="SM00656"/>
    </source>
</evidence>
<dbReference type="InterPro" id="IPR012334">
    <property type="entry name" value="Pectin_lyas_fold"/>
</dbReference>
<evidence type="ECO:0000256" key="4">
    <source>
        <dbReference type="SAM" id="SignalP"/>
    </source>
</evidence>
<dbReference type="Gene3D" id="2.160.20.10">
    <property type="entry name" value="Single-stranded right-handed beta-helix, Pectin lyase-like"/>
    <property type="match status" value="1"/>
</dbReference>
<keyword evidence="4" id="KW-0732">Signal</keyword>
<dbReference type="SMART" id="SM00656">
    <property type="entry name" value="Amb_all"/>
    <property type="match status" value="1"/>
</dbReference>
<dbReference type="InterPro" id="IPR045032">
    <property type="entry name" value="PEL"/>
</dbReference>
<dbReference type="InterPro" id="IPR011050">
    <property type="entry name" value="Pectin_lyase_fold/virulence"/>
</dbReference>
<feature type="signal peptide" evidence="4">
    <location>
        <begin position="1"/>
        <end position="27"/>
    </location>
</feature>
<keyword evidence="7" id="KW-1185">Reference proteome</keyword>
<evidence type="ECO:0000256" key="1">
    <source>
        <dbReference type="ARBA" id="ARBA00023239"/>
    </source>
</evidence>
<evidence type="ECO:0000256" key="2">
    <source>
        <dbReference type="RuleBase" id="RU361173"/>
    </source>
</evidence>
<organism evidence="6 7">
    <name type="scientific">Paractinoplanes tereljensis</name>
    <dbReference type="NCBI Taxonomy" id="571912"/>
    <lineage>
        <taxon>Bacteria</taxon>
        <taxon>Bacillati</taxon>
        <taxon>Actinomycetota</taxon>
        <taxon>Actinomycetes</taxon>
        <taxon>Micromonosporales</taxon>
        <taxon>Micromonosporaceae</taxon>
        <taxon>Paractinoplanes</taxon>
    </lineage>
</organism>
<comment type="caution">
    <text evidence="6">The sequence shown here is derived from an EMBL/GenBank/DDBJ whole genome shotgun (WGS) entry which is preliminary data.</text>
</comment>
<evidence type="ECO:0000313" key="7">
    <source>
        <dbReference type="Proteomes" id="UP000623608"/>
    </source>
</evidence>
<dbReference type="AlphaFoldDB" id="A0A919TXZ0"/>
<dbReference type="GO" id="GO:0000272">
    <property type="term" value="P:polysaccharide catabolic process"/>
    <property type="evidence" value="ECO:0007669"/>
    <property type="project" value="UniProtKB-KW"/>
</dbReference>
<feature type="compositionally biased region" description="Low complexity" evidence="3">
    <location>
        <begin position="204"/>
        <end position="226"/>
    </location>
</feature>
<comment type="subcellular location">
    <subcellularLocation>
        <location evidence="2">Secreted</location>
    </subcellularLocation>
</comment>
<gene>
    <name evidence="6" type="ORF">Ate02nite_70970</name>
</gene>
<dbReference type="RefSeq" id="WP_203812238.1">
    <property type="nucleotide sequence ID" value="NZ_BOMY01000045.1"/>
</dbReference>
<evidence type="ECO:0000256" key="3">
    <source>
        <dbReference type="SAM" id="MobiDB-lite"/>
    </source>
</evidence>
<feature type="region of interest" description="Disordered" evidence="3">
    <location>
        <begin position="204"/>
        <end position="235"/>
    </location>
</feature>
<dbReference type="GO" id="GO:0030570">
    <property type="term" value="F:pectate lyase activity"/>
    <property type="evidence" value="ECO:0007669"/>
    <property type="project" value="InterPro"/>
</dbReference>
<dbReference type="Pfam" id="PF00544">
    <property type="entry name" value="Pectate_lyase_4"/>
    <property type="match status" value="1"/>
</dbReference>
<accession>A0A919TXZ0</accession>
<dbReference type="GO" id="GO:0005576">
    <property type="term" value="C:extracellular region"/>
    <property type="evidence" value="ECO:0007669"/>
    <property type="project" value="UniProtKB-SubCell"/>
</dbReference>
<comment type="similarity">
    <text evidence="2">Belongs to the polysaccharide lyase 1 family.</text>
</comment>
<dbReference type="Proteomes" id="UP000623608">
    <property type="component" value="Unassembled WGS sequence"/>
</dbReference>
<reference evidence="6" key="1">
    <citation type="submission" date="2021-01" db="EMBL/GenBank/DDBJ databases">
        <title>Whole genome shotgun sequence of Actinoplanes tereljensis NBRC 105297.</title>
        <authorList>
            <person name="Komaki H."/>
            <person name="Tamura T."/>
        </authorList>
    </citation>
    <scope>NUCLEOTIDE SEQUENCE</scope>
    <source>
        <strain evidence="6">NBRC 105297</strain>
    </source>
</reference>
<keyword evidence="1 2" id="KW-0456">Lyase</keyword>
<feature type="chain" id="PRO_5038974824" description="Pectate lyase domain-containing protein" evidence="4">
    <location>
        <begin position="28"/>
        <end position="518"/>
    </location>
</feature>
<dbReference type="PANTHER" id="PTHR31683">
    <property type="entry name" value="PECTATE LYASE 18-RELATED"/>
    <property type="match status" value="1"/>
</dbReference>
<feature type="domain" description="Pectate lyase" evidence="5">
    <location>
        <begin position="245"/>
        <end position="457"/>
    </location>
</feature>
<keyword evidence="2" id="KW-0964">Secreted</keyword>